<dbReference type="Gene3D" id="3.40.50.1820">
    <property type="entry name" value="alpha/beta hydrolase"/>
    <property type="match status" value="1"/>
</dbReference>
<dbReference type="RefSeq" id="WP_100256562.1">
    <property type="nucleotide sequence ID" value="NZ_CP011797.1"/>
</dbReference>
<evidence type="ECO:0000259" key="3">
    <source>
        <dbReference type="Pfam" id="PF00561"/>
    </source>
</evidence>
<accession>A0A2K8KSD2</accession>
<feature type="domain" description="AB hydrolase-1" evidence="3">
    <location>
        <begin position="63"/>
        <end position="270"/>
    </location>
</feature>
<dbReference type="OrthoDB" id="332676at2"/>
<organism evidence="4 5">
    <name type="scientific">Reinekea forsetii</name>
    <dbReference type="NCBI Taxonomy" id="1336806"/>
    <lineage>
        <taxon>Bacteria</taxon>
        <taxon>Pseudomonadati</taxon>
        <taxon>Pseudomonadota</taxon>
        <taxon>Gammaproteobacteria</taxon>
        <taxon>Oceanospirillales</taxon>
        <taxon>Saccharospirillaceae</taxon>
        <taxon>Reinekea</taxon>
    </lineage>
</organism>
<proteinExistence type="inferred from homology"/>
<evidence type="ECO:0000313" key="5">
    <source>
        <dbReference type="Proteomes" id="UP000229757"/>
    </source>
</evidence>
<dbReference type="InterPro" id="IPR012020">
    <property type="entry name" value="ABHD4"/>
</dbReference>
<gene>
    <name evidence="4" type="ORF">REIFOR_01051</name>
</gene>
<evidence type="ECO:0000256" key="1">
    <source>
        <dbReference type="ARBA" id="ARBA00010884"/>
    </source>
</evidence>
<dbReference type="PIRSF" id="PIRSF005211">
    <property type="entry name" value="Ab_hydro_YheT"/>
    <property type="match status" value="1"/>
</dbReference>
<dbReference type="KEGG" id="rfo:REIFOR_01051"/>
<evidence type="ECO:0000256" key="2">
    <source>
        <dbReference type="PIRSR" id="PIRSR005211-1"/>
    </source>
</evidence>
<dbReference type="PANTHER" id="PTHR10794">
    <property type="entry name" value="ABHYDROLASE DOMAIN-CONTAINING PROTEIN"/>
    <property type="match status" value="1"/>
</dbReference>
<dbReference type="GO" id="GO:0034338">
    <property type="term" value="F:short-chain carboxylesterase activity"/>
    <property type="evidence" value="ECO:0007669"/>
    <property type="project" value="TreeGrafter"/>
</dbReference>
<feature type="active site" description="Charge relay system" evidence="2">
    <location>
        <position position="268"/>
    </location>
</feature>
<feature type="active site" description="Charge relay system" evidence="2">
    <location>
        <position position="143"/>
    </location>
</feature>
<dbReference type="InterPro" id="IPR029058">
    <property type="entry name" value="AB_hydrolase_fold"/>
</dbReference>
<dbReference type="InterPro" id="IPR000073">
    <property type="entry name" value="AB_hydrolase_1"/>
</dbReference>
<dbReference type="InterPro" id="IPR050960">
    <property type="entry name" value="AB_hydrolase_4_sf"/>
</dbReference>
<dbReference type="SUPFAM" id="SSF53474">
    <property type="entry name" value="alpha/beta-Hydrolases"/>
    <property type="match status" value="1"/>
</dbReference>
<protein>
    <submittedName>
        <fullName evidence="4">Carbohydrate esterase, CE10 family</fullName>
    </submittedName>
</protein>
<dbReference type="AlphaFoldDB" id="A0A2K8KSD2"/>
<dbReference type="Proteomes" id="UP000229757">
    <property type="component" value="Chromosome"/>
</dbReference>
<dbReference type="PANTHER" id="PTHR10794:SF94">
    <property type="entry name" value="ESTERASE YHET-RELATED"/>
    <property type="match status" value="1"/>
</dbReference>
<dbReference type="EMBL" id="CP011797">
    <property type="protein sequence ID" value="ATX76204.1"/>
    <property type="molecule type" value="Genomic_DNA"/>
</dbReference>
<sequence>MTQALYDFPSYSPSFGLSNGHVQSILPTLLRQVTVPFERSRLELADGDFLLLDMLRQPASSAPWVILSHGLEGSSRRPYMQGMARAFHAAGWQVLAWNFRGCGGEPNRLPRFYHSGAIDDLKAVMMELLNHQQAEKIFLTGFSMGGNQTVLALAEPDLPDEVIGGVGFSVPLDLASCAGRLAQPAQRLYMQRFLRDLKVKISAKAERFPEQISSANFADIKNFRDFDDRYTGPLHGFTGAQDYWAQCSSRNALPDLRRPTLIINAADDPFLGRNCFDCHLGVRSSQLFMEIPTSGGHVGFVRWKLNSELWSEKRALVFANYLLERT</sequence>
<evidence type="ECO:0000313" key="4">
    <source>
        <dbReference type="EMBL" id="ATX76204.1"/>
    </source>
</evidence>
<keyword evidence="5" id="KW-1185">Reference proteome</keyword>
<name>A0A2K8KSD2_9GAMM</name>
<comment type="similarity">
    <text evidence="1">Belongs to the AB hydrolase superfamily. AB hydrolase 4 family.</text>
</comment>
<dbReference type="Pfam" id="PF00561">
    <property type="entry name" value="Abhydrolase_1"/>
    <property type="match status" value="1"/>
</dbReference>
<dbReference type="GO" id="GO:0047372">
    <property type="term" value="F:monoacylglycerol lipase activity"/>
    <property type="evidence" value="ECO:0007669"/>
    <property type="project" value="TreeGrafter"/>
</dbReference>
<feature type="active site" description="Charge relay system" evidence="2">
    <location>
        <position position="297"/>
    </location>
</feature>
<reference evidence="4 5" key="1">
    <citation type="journal article" date="2017" name="Environ. Microbiol.">
        <title>Genomic and physiological analyses of 'Reinekea forsetii' reveal a versatile opportunistic lifestyle during spring algae blooms.</title>
        <authorList>
            <person name="Avci B."/>
            <person name="Hahnke R.L."/>
            <person name="Chafee M."/>
            <person name="Fischer T."/>
            <person name="Gruber-Vodicka H."/>
            <person name="Tegetmeyer H.E."/>
            <person name="Harder J."/>
            <person name="Fuchs B.M."/>
            <person name="Amann R.I."/>
            <person name="Teeling H."/>
        </authorList>
    </citation>
    <scope>NUCLEOTIDE SEQUENCE [LARGE SCALE GENOMIC DNA]</scope>
    <source>
        <strain evidence="4 5">Hel1_31_D35</strain>
    </source>
</reference>